<evidence type="ECO:0000256" key="2">
    <source>
        <dbReference type="ARBA" id="ARBA00007475"/>
    </source>
</evidence>
<evidence type="ECO:0000256" key="8">
    <source>
        <dbReference type="SAM" id="Phobius"/>
    </source>
</evidence>
<dbReference type="PANTHER" id="PTHR15301">
    <property type="entry name" value="INSULIN-INDUCED GENE 1"/>
    <property type="match status" value="1"/>
</dbReference>
<gene>
    <name evidence="9" type="ORF">GRF29_1536g923263</name>
</gene>
<keyword evidence="3 8" id="KW-0812">Transmembrane</keyword>
<name>A0AAN6LP21_9PLEO</name>
<accession>A0AAN6LP21</accession>
<evidence type="ECO:0000256" key="3">
    <source>
        <dbReference type="ARBA" id="ARBA00022692"/>
    </source>
</evidence>
<dbReference type="GO" id="GO:0016126">
    <property type="term" value="P:sterol biosynthetic process"/>
    <property type="evidence" value="ECO:0007669"/>
    <property type="project" value="TreeGrafter"/>
</dbReference>
<sequence length="397" mass="43719">MAEDPFVTSSTQQPHIYRPIPRRNFSTQPDAADSPAHAFVPSTPPGVAETQNRPADFLAQLNARLLRTYNAGLAENGDAEEAPPARNKSLLNLTKSTLFGIYDDDAGTPIEQSVPETPWGVGAETPGWRRWESGADSPALGLTMQPRSRKENKPASKLQSQPQPPRRGIWKYTVSLAKLAALFLFGVTYGVIVSHLHDTRELAAVRVEGVDRKNWTYLASWGFAGLVLGISLPYAELVWGAQTKTSKSRPDASREKEPEMSFTEQWNDIVRSVGAFLAIAFAIRRLPWQSTLQLTLTLALVNPALWYILDRTKPGFSYSLLVTSVLTSCIFLSDPDILPSPSLPATTNATHTPLAARIQGQQEKFVGVLCVFWDDREEAGGLGWGEVRFLVSYWGLG</sequence>
<keyword evidence="4" id="KW-0256">Endoplasmic reticulum</keyword>
<feature type="region of interest" description="Disordered" evidence="7">
    <location>
        <begin position="107"/>
        <end position="166"/>
    </location>
</feature>
<proteinExistence type="inferred from homology"/>
<comment type="subcellular location">
    <subcellularLocation>
        <location evidence="1">Endoplasmic reticulum membrane</location>
        <topology evidence="1">Multi-pass membrane protein</topology>
    </subcellularLocation>
</comment>
<protein>
    <submittedName>
        <fullName evidence="9">Uncharacterized protein</fullName>
    </submittedName>
</protein>
<evidence type="ECO:0000256" key="1">
    <source>
        <dbReference type="ARBA" id="ARBA00004477"/>
    </source>
</evidence>
<dbReference type="GO" id="GO:0005789">
    <property type="term" value="C:endoplasmic reticulum membrane"/>
    <property type="evidence" value="ECO:0007669"/>
    <property type="project" value="UniProtKB-SubCell"/>
</dbReference>
<keyword evidence="6 8" id="KW-0472">Membrane</keyword>
<dbReference type="Pfam" id="PF07281">
    <property type="entry name" value="INSIG"/>
    <property type="match status" value="1"/>
</dbReference>
<dbReference type="EMBL" id="WVTA01000021">
    <property type="protein sequence ID" value="KAK3197182.1"/>
    <property type="molecule type" value="Genomic_DNA"/>
</dbReference>
<comment type="caution">
    <text evidence="9">The sequence shown here is derived from an EMBL/GenBank/DDBJ whole genome shotgun (WGS) entry which is preliminary data.</text>
</comment>
<keyword evidence="5 8" id="KW-1133">Transmembrane helix</keyword>
<dbReference type="AlphaFoldDB" id="A0AAN6LP21"/>
<feature type="region of interest" description="Disordered" evidence="7">
    <location>
        <begin position="1"/>
        <end position="50"/>
    </location>
</feature>
<feature type="transmembrane region" description="Helical" evidence="8">
    <location>
        <begin position="176"/>
        <end position="197"/>
    </location>
</feature>
<dbReference type="PANTHER" id="PTHR15301:SF3">
    <property type="entry name" value="PROTEIN NSG1-RELATED"/>
    <property type="match status" value="1"/>
</dbReference>
<dbReference type="InterPro" id="IPR025929">
    <property type="entry name" value="INSIG_fam"/>
</dbReference>
<evidence type="ECO:0000313" key="10">
    <source>
        <dbReference type="Proteomes" id="UP001280581"/>
    </source>
</evidence>
<keyword evidence="10" id="KW-1185">Reference proteome</keyword>
<evidence type="ECO:0000256" key="7">
    <source>
        <dbReference type="SAM" id="MobiDB-lite"/>
    </source>
</evidence>
<feature type="transmembrane region" description="Helical" evidence="8">
    <location>
        <begin position="217"/>
        <end position="239"/>
    </location>
</feature>
<evidence type="ECO:0000313" key="9">
    <source>
        <dbReference type="EMBL" id="KAK3197182.1"/>
    </source>
</evidence>
<organism evidence="9 10">
    <name type="scientific">Pseudopithomyces chartarum</name>
    <dbReference type="NCBI Taxonomy" id="1892770"/>
    <lineage>
        <taxon>Eukaryota</taxon>
        <taxon>Fungi</taxon>
        <taxon>Dikarya</taxon>
        <taxon>Ascomycota</taxon>
        <taxon>Pezizomycotina</taxon>
        <taxon>Dothideomycetes</taxon>
        <taxon>Pleosporomycetidae</taxon>
        <taxon>Pleosporales</taxon>
        <taxon>Massarineae</taxon>
        <taxon>Didymosphaeriaceae</taxon>
        <taxon>Pseudopithomyces</taxon>
    </lineage>
</organism>
<comment type="similarity">
    <text evidence="2">Belongs to the INSIG family.</text>
</comment>
<evidence type="ECO:0000256" key="5">
    <source>
        <dbReference type="ARBA" id="ARBA00022989"/>
    </source>
</evidence>
<evidence type="ECO:0000256" key="4">
    <source>
        <dbReference type="ARBA" id="ARBA00022824"/>
    </source>
</evidence>
<dbReference type="Proteomes" id="UP001280581">
    <property type="component" value="Unassembled WGS sequence"/>
</dbReference>
<reference evidence="9 10" key="1">
    <citation type="submission" date="2021-02" db="EMBL/GenBank/DDBJ databases">
        <title>Genome assembly of Pseudopithomyces chartarum.</title>
        <authorList>
            <person name="Jauregui R."/>
            <person name="Singh J."/>
            <person name="Voisey C."/>
        </authorList>
    </citation>
    <scope>NUCLEOTIDE SEQUENCE [LARGE SCALE GENOMIC DNA]</scope>
    <source>
        <strain evidence="9 10">AGR01</strain>
    </source>
</reference>
<evidence type="ECO:0000256" key="6">
    <source>
        <dbReference type="ARBA" id="ARBA00023136"/>
    </source>
</evidence>